<dbReference type="PANTHER" id="PTHR10201">
    <property type="entry name" value="MATRIX METALLOPROTEINASE"/>
    <property type="match status" value="1"/>
</dbReference>
<feature type="binding site" evidence="21">
    <location>
        <position position="177"/>
    </location>
    <ligand>
        <name>Zn(2+)</name>
        <dbReference type="ChEBI" id="CHEBI:29105"/>
        <label>1</label>
    </ligand>
</feature>
<dbReference type="GO" id="GO:0031012">
    <property type="term" value="C:extracellular matrix"/>
    <property type="evidence" value="ECO:0007669"/>
    <property type="project" value="InterPro"/>
</dbReference>
<dbReference type="PROSITE" id="PS51642">
    <property type="entry name" value="HEMOPEXIN_2"/>
    <property type="match status" value="4"/>
</dbReference>
<dbReference type="InterPro" id="IPR036365">
    <property type="entry name" value="PGBD-like_sf"/>
</dbReference>
<feature type="domain" description="Peptidase metallopeptidase" evidence="24">
    <location>
        <begin position="112"/>
        <end position="271"/>
    </location>
</feature>
<feature type="repeat" description="Hemopexin" evidence="23">
    <location>
        <begin position="387"/>
        <end position="434"/>
    </location>
</feature>
<feature type="repeat" description="Hemopexin" evidence="23">
    <location>
        <begin position="435"/>
        <end position="463"/>
    </location>
</feature>
<evidence type="ECO:0000256" key="19">
    <source>
        <dbReference type="PIRSR" id="PIRSR001191-1"/>
    </source>
</evidence>
<name>A0A2I4C9B2_AUSLI</name>
<feature type="active site" evidence="19">
    <location>
        <position position="226"/>
    </location>
</feature>
<dbReference type="CDD" id="cd00094">
    <property type="entry name" value="HX"/>
    <property type="match status" value="1"/>
</dbReference>
<dbReference type="InterPro" id="IPR006026">
    <property type="entry name" value="Peptidase_Metallo"/>
</dbReference>
<comment type="subcellular location">
    <subcellularLocation>
        <location evidence="1">Secreted</location>
        <location evidence="1">Extracellular space</location>
        <location evidence="1">Extracellular matrix</location>
    </subcellularLocation>
</comment>
<keyword evidence="13" id="KW-0482">Metalloprotease</keyword>
<keyword evidence="10" id="KW-0378">Hydrolase</keyword>
<feature type="binding site" evidence="21">
    <location>
        <position position="208"/>
    </location>
    <ligand>
        <name>Ca(2+)</name>
        <dbReference type="ChEBI" id="CHEBI:29108"/>
        <label>3</label>
    </ligand>
</feature>
<feature type="binding site" evidence="21">
    <location>
        <position position="439"/>
    </location>
    <ligand>
        <name>Ca(2+)</name>
        <dbReference type="ChEBI" id="CHEBI:29108"/>
        <label>4</label>
    </ligand>
</feature>
<dbReference type="CDD" id="cd04278">
    <property type="entry name" value="ZnMc_MMP"/>
    <property type="match status" value="1"/>
</dbReference>
<dbReference type="InterPro" id="IPR021190">
    <property type="entry name" value="Pept_M10A"/>
</dbReference>
<gene>
    <name evidence="26" type="primary">LOC106526513</name>
</gene>
<protein>
    <recommendedName>
        <fullName evidence="3">Collagenase 3</fullName>
    </recommendedName>
    <alternativeName>
        <fullName evidence="18">Matrix metalloproteinase-13</fullName>
    </alternativeName>
</protein>
<dbReference type="PIRSF" id="PIRSF001191">
    <property type="entry name" value="Peptidase_M10A_matrix"/>
    <property type="match status" value="1"/>
</dbReference>
<dbReference type="Proteomes" id="UP000192220">
    <property type="component" value="Unplaced"/>
</dbReference>
<accession>A0A2I4C9B2</accession>
<sequence length="463" mass="53097">MLWMLLTLMSVGALPLRPPDLPPQPPTGLSEADQKFAEEYLQHFYSYQSESNRQKRAAESDKDLDQKTGLKENMKKMQHFFGLLPSGELDAETLAVMKKPRCGLSDVEKFGDKFRWKSSTVSYRIPDEHLPFPAPQINRVFRAALKLWSNVALLKFHRRKCKNADINVAFVSGDHGDGAVFDQRGGVLAHAFLPSADIGGDVHFDADEEWSLNSTGTNLFVVAAHEFGHALGLPHSADIGAIMFPAYYSEPNYTPQLSFSDVRDIQQLYGTNPRFNSRLSKWSPPRTPEKCDPDLSFDAVTGLQQELVFFKDRFMWRKHEHFIETRMSLISSLWPHPIPSSLDAVYENVEMNFLLFFKGSQYWKMRQSIVQEGFPRNISDLGFPSRVLSVDAALHFREEQYTVFFTGYECWRYNEKQSVMEGSPTLIQEQWPEIPAPIDAAAFYQGFVKFFKGNKFYNYNFSQ</sequence>
<dbReference type="Pfam" id="PF01471">
    <property type="entry name" value="PG_binding_1"/>
    <property type="match status" value="1"/>
</dbReference>
<feature type="binding site" evidence="21">
    <location>
        <position position="199"/>
    </location>
    <ligand>
        <name>Ca(2+)</name>
        <dbReference type="ChEBI" id="CHEBI:29108"/>
        <label>2</label>
    </ligand>
</feature>
<evidence type="ECO:0000256" key="7">
    <source>
        <dbReference type="ARBA" id="ARBA00022723"/>
    </source>
</evidence>
<keyword evidence="9" id="KW-0677">Repeat</keyword>
<evidence type="ECO:0000256" key="22">
    <source>
        <dbReference type="PIRSR" id="PIRSR621190-5"/>
    </source>
</evidence>
<feature type="binding site" evidence="21">
    <location>
        <position position="182"/>
    </location>
    <ligand>
        <name>Ca(2+)</name>
        <dbReference type="ChEBI" id="CHEBI:29108"/>
        <label>3</label>
    </ligand>
</feature>
<dbReference type="GeneID" id="106526513"/>
<keyword evidence="25" id="KW-1185">Reference proteome</keyword>
<keyword evidence="12 21" id="KW-0106">Calcium</keyword>
<keyword evidence="6" id="KW-0645">Protease</keyword>
<dbReference type="InterPro" id="IPR001818">
    <property type="entry name" value="Pept_M10_metallopeptidase"/>
</dbReference>
<evidence type="ECO:0000256" key="12">
    <source>
        <dbReference type="ARBA" id="ARBA00022837"/>
    </source>
</evidence>
<dbReference type="PRINTS" id="PR00138">
    <property type="entry name" value="MATRIXIN"/>
</dbReference>
<evidence type="ECO:0000256" key="1">
    <source>
        <dbReference type="ARBA" id="ARBA00004498"/>
    </source>
</evidence>
<feature type="binding site" evidence="21">
    <location>
        <position position="208"/>
    </location>
    <ligand>
        <name>Ca(2+)</name>
        <dbReference type="ChEBI" id="CHEBI:29108"/>
        <label>1</label>
    </ligand>
</feature>
<evidence type="ECO:0000256" key="9">
    <source>
        <dbReference type="ARBA" id="ARBA00022737"/>
    </source>
</evidence>
<evidence type="ECO:0000256" key="4">
    <source>
        <dbReference type="ARBA" id="ARBA00022525"/>
    </source>
</evidence>
<evidence type="ECO:0000256" key="11">
    <source>
        <dbReference type="ARBA" id="ARBA00022833"/>
    </source>
</evidence>
<feature type="binding site" evidence="21">
    <location>
        <position position="165"/>
    </location>
    <ligand>
        <name>Ca(2+)</name>
        <dbReference type="ChEBI" id="CHEBI:29108"/>
        <label>2</label>
    </ligand>
</feature>
<dbReference type="InterPro" id="IPR036375">
    <property type="entry name" value="Hemopexin-like_dom_sf"/>
</dbReference>
<dbReference type="InterPro" id="IPR033739">
    <property type="entry name" value="M10A_MMP"/>
</dbReference>
<evidence type="ECO:0000256" key="8">
    <source>
        <dbReference type="ARBA" id="ARBA00022729"/>
    </source>
</evidence>
<keyword evidence="14" id="KW-0177">Collagen degradation</keyword>
<dbReference type="InterPro" id="IPR024079">
    <property type="entry name" value="MetalloPept_cat_dom_sf"/>
</dbReference>
<feature type="binding site" evidence="21">
    <location>
        <position position="190"/>
    </location>
    <ligand>
        <name>Zn(2+)</name>
        <dbReference type="ChEBI" id="CHEBI:29105"/>
        <label>1</label>
    </ligand>
</feature>
<dbReference type="InParanoid" id="A0A2I4C9B2"/>
<feature type="binding site" evidence="21">
    <location>
        <position position="201"/>
    </location>
    <ligand>
        <name>Ca(2+)</name>
        <dbReference type="ChEBI" id="CHEBI:29108"/>
        <label>2</label>
    </ligand>
</feature>
<keyword evidence="4" id="KW-0964">Secreted</keyword>
<reference evidence="26" key="1">
    <citation type="submission" date="2025-08" db="UniProtKB">
        <authorList>
            <consortium name="RefSeq"/>
        </authorList>
    </citation>
    <scope>IDENTIFICATION</scope>
</reference>
<evidence type="ECO:0000256" key="16">
    <source>
        <dbReference type="ARBA" id="ARBA00023157"/>
    </source>
</evidence>
<comment type="cofactor">
    <cofactor evidence="21">
        <name>Ca(2+)</name>
        <dbReference type="ChEBI" id="CHEBI:29108"/>
    </cofactor>
    <text evidence="21">Can bind about 5 Ca(2+) ions per subunit.</text>
</comment>
<dbReference type="SUPFAM" id="SSF50923">
    <property type="entry name" value="Hemopexin-like domain"/>
    <property type="match status" value="1"/>
</dbReference>
<keyword evidence="7 20" id="KW-0479">Metal-binding</keyword>
<dbReference type="FunFam" id="3.40.390.10:FF:000007">
    <property type="entry name" value="Collagenase 3"/>
    <property type="match status" value="1"/>
</dbReference>
<dbReference type="SMART" id="SM00235">
    <property type="entry name" value="ZnMc"/>
    <property type="match status" value="1"/>
</dbReference>
<dbReference type="SUPFAM" id="SSF55486">
    <property type="entry name" value="Metalloproteases ('zincins'), catalytic domain"/>
    <property type="match status" value="1"/>
</dbReference>
<feature type="binding site" evidence="21">
    <location>
        <position position="393"/>
    </location>
    <ligand>
        <name>Ca(2+)</name>
        <dbReference type="ChEBI" id="CHEBI:29108"/>
        <label>5</label>
    </ligand>
</feature>
<organism evidence="25 26">
    <name type="scientific">Austrofundulus limnaeus</name>
    <name type="common">Annual killifish</name>
    <dbReference type="NCBI Taxonomy" id="52670"/>
    <lineage>
        <taxon>Eukaryota</taxon>
        <taxon>Metazoa</taxon>
        <taxon>Chordata</taxon>
        <taxon>Craniata</taxon>
        <taxon>Vertebrata</taxon>
        <taxon>Euteleostomi</taxon>
        <taxon>Actinopterygii</taxon>
        <taxon>Neopterygii</taxon>
        <taxon>Teleostei</taxon>
        <taxon>Neoteleostei</taxon>
        <taxon>Acanthomorphata</taxon>
        <taxon>Ovalentaria</taxon>
        <taxon>Atherinomorphae</taxon>
        <taxon>Cyprinodontiformes</taxon>
        <taxon>Rivulidae</taxon>
        <taxon>Austrofundulus</taxon>
    </lineage>
</organism>
<feature type="binding site" evidence="21">
    <location>
        <position position="203"/>
    </location>
    <ligand>
        <name>Zn(2+)</name>
        <dbReference type="ChEBI" id="CHEBI:29105"/>
        <label>1</label>
    </ligand>
</feature>
<feature type="binding site" evidence="20">
    <location>
        <position position="229"/>
    </location>
    <ligand>
        <name>Zn(2+)</name>
        <dbReference type="ChEBI" id="CHEBI:29105"/>
        <label>2</label>
        <note>catalytic</note>
    </ligand>
</feature>
<keyword evidence="8" id="KW-0732">Signal</keyword>
<keyword evidence="15" id="KW-0865">Zymogen</keyword>
<dbReference type="KEGG" id="alim:106526513"/>
<evidence type="ECO:0000256" key="10">
    <source>
        <dbReference type="ARBA" id="ARBA00022801"/>
    </source>
</evidence>
<feature type="binding site" description="in inhibited form" evidence="21">
    <location>
        <position position="102"/>
    </location>
    <ligand>
        <name>Zn(2+)</name>
        <dbReference type="ChEBI" id="CHEBI:29105"/>
        <label>2</label>
        <note>catalytic</note>
    </ligand>
</feature>
<evidence type="ECO:0000256" key="13">
    <source>
        <dbReference type="ARBA" id="ARBA00023049"/>
    </source>
</evidence>
<feature type="binding site" evidence="20">
    <location>
        <position position="235"/>
    </location>
    <ligand>
        <name>Zn(2+)</name>
        <dbReference type="ChEBI" id="CHEBI:29105"/>
        <label>2</label>
        <note>catalytic</note>
    </ligand>
</feature>
<feature type="binding site" evidence="21">
    <location>
        <position position="343"/>
    </location>
    <ligand>
        <name>Ca(2+)</name>
        <dbReference type="ChEBI" id="CHEBI:29108"/>
        <label>4</label>
    </ligand>
</feature>
<evidence type="ECO:0000256" key="2">
    <source>
        <dbReference type="ARBA" id="ARBA00010370"/>
    </source>
</evidence>
<feature type="binding site" evidence="21">
    <location>
        <position position="298"/>
    </location>
    <ligand>
        <name>Ca(2+)</name>
        <dbReference type="ChEBI" id="CHEBI:29108"/>
        <label>4</label>
    </ligand>
</feature>
<dbReference type="GO" id="GO:0005615">
    <property type="term" value="C:extracellular space"/>
    <property type="evidence" value="ECO:0007669"/>
    <property type="project" value="TreeGrafter"/>
</dbReference>
<dbReference type="GO" id="GO:0030198">
    <property type="term" value="P:extracellular matrix organization"/>
    <property type="evidence" value="ECO:0007669"/>
    <property type="project" value="TreeGrafter"/>
</dbReference>
<comment type="cofactor">
    <cofactor evidence="21">
        <name>Zn(2+)</name>
        <dbReference type="ChEBI" id="CHEBI:29105"/>
    </cofactor>
    <text evidence="21">Binds 2 Zn(2+) ions per subunit.</text>
</comment>
<evidence type="ECO:0000313" key="26">
    <source>
        <dbReference type="RefSeq" id="XP_013876588.1"/>
    </source>
</evidence>
<evidence type="ECO:0000256" key="18">
    <source>
        <dbReference type="ARBA" id="ARBA00031807"/>
    </source>
</evidence>
<feature type="repeat" description="Hemopexin" evidence="23">
    <location>
        <begin position="339"/>
        <end position="385"/>
    </location>
</feature>
<dbReference type="AlphaFoldDB" id="A0A2I4C9B2"/>
<keyword evidence="16" id="KW-1015">Disulfide bond</keyword>
<dbReference type="FunFam" id="2.110.10.10:FF:000002">
    <property type="entry name" value="Matrix metallopeptidase 3"/>
    <property type="match status" value="1"/>
</dbReference>
<dbReference type="InterPro" id="IPR000585">
    <property type="entry name" value="Hemopexin-like_dom"/>
</dbReference>
<evidence type="ECO:0000256" key="17">
    <source>
        <dbReference type="ARBA" id="ARBA00023180"/>
    </source>
</evidence>
<evidence type="ECO:0000256" key="5">
    <source>
        <dbReference type="ARBA" id="ARBA00022530"/>
    </source>
</evidence>
<feature type="binding site" evidence="21">
    <location>
        <position position="243"/>
    </location>
    <ligand>
        <name>Zn(2+)</name>
        <dbReference type="ChEBI" id="CHEBI:29105"/>
        <label>2</label>
        <note>catalytic</note>
    </ligand>
</feature>
<dbReference type="GO" id="GO:0006508">
    <property type="term" value="P:proteolysis"/>
    <property type="evidence" value="ECO:0007669"/>
    <property type="project" value="UniProtKB-KW"/>
</dbReference>
<dbReference type="GO" id="GO:0030574">
    <property type="term" value="P:collagen catabolic process"/>
    <property type="evidence" value="ECO:0007669"/>
    <property type="project" value="UniProtKB-KW"/>
</dbReference>
<evidence type="ECO:0000256" key="3">
    <source>
        <dbReference type="ARBA" id="ARBA00018037"/>
    </source>
</evidence>
<feature type="repeat" description="Hemopexin" evidence="23">
    <location>
        <begin position="288"/>
        <end position="337"/>
    </location>
</feature>
<evidence type="ECO:0000256" key="6">
    <source>
        <dbReference type="ARBA" id="ARBA00022670"/>
    </source>
</evidence>
<dbReference type="OrthoDB" id="406838at2759"/>
<dbReference type="SUPFAM" id="SSF47090">
    <property type="entry name" value="PGBD-like"/>
    <property type="match status" value="1"/>
</dbReference>
<dbReference type="InterPro" id="IPR018487">
    <property type="entry name" value="Hemopexin-like_repeat"/>
</dbReference>
<feature type="short sequence motif" description="Cysteine switch" evidence="22">
    <location>
        <begin position="100"/>
        <end position="107"/>
    </location>
</feature>
<dbReference type="GO" id="GO:0004222">
    <property type="term" value="F:metalloendopeptidase activity"/>
    <property type="evidence" value="ECO:0007669"/>
    <property type="project" value="InterPro"/>
</dbReference>
<dbReference type="STRING" id="52670.A0A2I4C9B2"/>
<proteinExistence type="inferred from homology"/>
<evidence type="ECO:0000313" key="25">
    <source>
        <dbReference type="Proteomes" id="UP000192220"/>
    </source>
</evidence>
<dbReference type="PANTHER" id="PTHR10201:SF165">
    <property type="entry name" value="COLLAGENASE 3"/>
    <property type="match status" value="1"/>
</dbReference>
<dbReference type="RefSeq" id="XP_013876588.1">
    <property type="nucleotide sequence ID" value="XM_014021134.1"/>
</dbReference>
<dbReference type="SMART" id="SM00120">
    <property type="entry name" value="HX"/>
    <property type="match status" value="3"/>
</dbReference>
<comment type="similarity">
    <text evidence="2">Belongs to the peptidase M10A family.</text>
</comment>
<evidence type="ECO:0000256" key="14">
    <source>
        <dbReference type="ARBA" id="ARBA00023105"/>
    </source>
</evidence>
<dbReference type="Gene3D" id="2.110.10.10">
    <property type="entry name" value="Hemopexin-like domain"/>
    <property type="match status" value="1"/>
</dbReference>
<feature type="binding site" evidence="21">
    <location>
        <position position="205"/>
    </location>
    <ligand>
        <name>Ca(2+)</name>
        <dbReference type="ChEBI" id="CHEBI:29108"/>
        <label>3</label>
    </ligand>
</feature>
<feature type="non-terminal residue" evidence="26">
    <location>
        <position position="463"/>
    </location>
</feature>
<evidence type="ECO:0000256" key="23">
    <source>
        <dbReference type="PROSITE-ProRule" id="PRU01011"/>
    </source>
</evidence>
<dbReference type="Pfam" id="PF00413">
    <property type="entry name" value="Peptidase_M10"/>
    <property type="match status" value="1"/>
</dbReference>
<evidence type="ECO:0000256" key="20">
    <source>
        <dbReference type="PIRSR" id="PIRSR001191-2"/>
    </source>
</evidence>
<dbReference type="Gene3D" id="3.40.390.10">
    <property type="entry name" value="Collagenase (Catalytic Domain)"/>
    <property type="match status" value="1"/>
</dbReference>
<keyword evidence="11 20" id="KW-0862">Zinc</keyword>
<keyword evidence="17" id="KW-0325">Glycoprotein</keyword>
<dbReference type="Pfam" id="PF00045">
    <property type="entry name" value="Hemopexin"/>
    <property type="match status" value="2"/>
</dbReference>
<feature type="binding site" evidence="21">
    <location>
        <position position="175"/>
    </location>
    <ligand>
        <name>Zn(2+)</name>
        <dbReference type="ChEBI" id="CHEBI:29105"/>
        <label>1</label>
    </ligand>
</feature>
<feature type="binding site" evidence="20">
    <location>
        <position position="225"/>
    </location>
    <ligand>
        <name>Zn(2+)</name>
        <dbReference type="ChEBI" id="CHEBI:29105"/>
        <label>2</label>
        <note>catalytic</note>
    </ligand>
</feature>
<evidence type="ECO:0000256" key="21">
    <source>
        <dbReference type="PIRSR" id="PIRSR621190-2"/>
    </source>
</evidence>
<evidence type="ECO:0000259" key="24">
    <source>
        <dbReference type="SMART" id="SM00235"/>
    </source>
</evidence>
<dbReference type="GO" id="GO:0008270">
    <property type="term" value="F:zinc ion binding"/>
    <property type="evidence" value="ECO:0007669"/>
    <property type="project" value="InterPro"/>
</dbReference>
<dbReference type="InterPro" id="IPR002477">
    <property type="entry name" value="Peptidoglycan-bd-like"/>
</dbReference>
<evidence type="ECO:0000256" key="15">
    <source>
        <dbReference type="ARBA" id="ARBA00023145"/>
    </source>
</evidence>
<keyword evidence="5" id="KW-0272">Extracellular matrix</keyword>